<dbReference type="Proteomes" id="UP000298030">
    <property type="component" value="Unassembled WGS sequence"/>
</dbReference>
<evidence type="ECO:0000313" key="2">
    <source>
        <dbReference type="Proteomes" id="UP000298030"/>
    </source>
</evidence>
<gene>
    <name evidence="1" type="ORF">FA13DRAFT_1732559</name>
</gene>
<name>A0A4Y7TBY4_COPMI</name>
<accession>A0A4Y7TBY4</accession>
<sequence length="116" mass="12401">MRVPTPIVIMGAAAIAASLPLKVHDTSLSKSEGPASLNNAGWVRDDEDWWNDGHETEHGDHYILRFGGSVGGPMVMNGAQAPNLPVKEEGGKRSVGLVGSDLGNVHDRIPRKARRV</sequence>
<reference evidence="1 2" key="1">
    <citation type="journal article" date="2019" name="Nat. Ecol. Evol.">
        <title>Megaphylogeny resolves global patterns of mushroom evolution.</title>
        <authorList>
            <person name="Varga T."/>
            <person name="Krizsan K."/>
            <person name="Foldi C."/>
            <person name="Dima B."/>
            <person name="Sanchez-Garcia M."/>
            <person name="Sanchez-Ramirez S."/>
            <person name="Szollosi G.J."/>
            <person name="Szarkandi J.G."/>
            <person name="Papp V."/>
            <person name="Albert L."/>
            <person name="Andreopoulos W."/>
            <person name="Angelini C."/>
            <person name="Antonin V."/>
            <person name="Barry K.W."/>
            <person name="Bougher N.L."/>
            <person name="Buchanan P."/>
            <person name="Buyck B."/>
            <person name="Bense V."/>
            <person name="Catcheside P."/>
            <person name="Chovatia M."/>
            <person name="Cooper J."/>
            <person name="Damon W."/>
            <person name="Desjardin D."/>
            <person name="Finy P."/>
            <person name="Geml J."/>
            <person name="Haridas S."/>
            <person name="Hughes K."/>
            <person name="Justo A."/>
            <person name="Karasinski D."/>
            <person name="Kautmanova I."/>
            <person name="Kiss B."/>
            <person name="Kocsube S."/>
            <person name="Kotiranta H."/>
            <person name="LaButti K.M."/>
            <person name="Lechner B.E."/>
            <person name="Liimatainen K."/>
            <person name="Lipzen A."/>
            <person name="Lukacs Z."/>
            <person name="Mihaltcheva S."/>
            <person name="Morgado L.N."/>
            <person name="Niskanen T."/>
            <person name="Noordeloos M.E."/>
            <person name="Ohm R.A."/>
            <person name="Ortiz-Santana B."/>
            <person name="Ovrebo C."/>
            <person name="Racz N."/>
            <person name="Riley R."/>
            <person name="Savchenko A."/>
            <person name="Shiryaev A."/>
            <person name="Soop K."/>
            <person name="Spirin V."/>
            <person name="Szebenyi C."/>
            <person name="Tomsovsky M."/>
            <person name="Tulloss R.E."/>
            <person name="Uehling J."/>
            <person name="Grigoriev I.V."/>
            <person name="Vagvolgyi C."/>
            <person name="Papp T."/>
            <person name="Martin F.M."/>
            <person name="Miettinen O."/>
            <person name="Hibbett D.S."/>
            <person name="Nagy L.G."/>
        </authorList>
    </citation>
    <scope>NUCLEOTIDE SEQUENCE [LARGE SCALE GENOMIC DNA]</scope>
    <source>
        <strain evidence="1 2">FP101781</strain>
    </source>
</reference>
<protein>
    <submittedName>
        <fullName evidence="1">Uncharacterized protein</fullName>
    </submittedName>
</protein>
<proteinExistence type="predicted"/>
<dbReference type="AlphaFoldDB" id="A0A4Y7TBY4"/>
<evidence type="ECO:0000313" key="1">
    <source>
        <dbReference type="EMBL" id="TEB31685.1"/>
    </source>
</evidence>
<comment type="caution">
    <text evidence="1">The sequence shown here is derived from an EMBL/GenBank/DDBJ whole genome shotgun (WGS) entry which is preliminary data.</text>
</comment>
<organism evidence="1 2">
    <name type="scientific">Coprinellus micaceus</name>
    <name type="common">Glistening ink-cap mushroom</name>
    <name type="synonym">Coprinus micaceus</name>
    <dbReference type="NCBI Taxonomy" id="71717"/>
    <lineage>
        <taxon>Eukaryota</taxon>
        <taxon>Fungi</taxon>
        <taxon>Dikarya</taxon>
        <taxon>Basidiomycota</taxon>
        <taxon>Agaricomycotina</taxon>
        <taxon>Agaricomycetes</taxon>
        <taxon>Agaricomycetidae</taxon>
        <taxon>Agaricales</taxon>
        <taxon>Agaricineae</taxon>
        <taxon>Psathyrellaceae</taxon>
        <taxon>Coprinellus</taxon>
    </lineage>
</organism>
<keyword evidence="2" id="KW-1185">Reference proteome</keyword>
<dbReference type="EMBL" id="QPFP01000018">
    <property type="protein sequence ID" value="TEB31685.1"/>
    <property type="molecule type" value="Genomic_DNA"/>
</dbReference>